<dbReference type="AlphaFoldDB" id="A0A4R6BAZ1"/>
<dbReference type="SUPFAM" id="SSF54637">
    <property type="entry name" value="Thioesterase/thiol ester dehydrase-isomerase"/>
    <property type="match status" value="1"/>
</dbReference>
<name>A0A4R6BAZ1_9STAP</name>
<dbReference type="CDD" id="cd00586">
    <property type="entry name" value="4HBT"/>
    <property type="match status" value="1"/>
</dbReference>
<dbReference type="NCBIfam" id="TIGR00051">
    <property type="entry name" value="YbgC/FadM family acyl-CoA thioesterase"/>
    <property type="match status" value="1"/>
</dbReference>
<dbReference type="EMBL" id="SCWA01000023">
    <property type="protein sequence ID" value="TDL94118.1"/>
    <property type="molecule type" value="Genomic_DNA"/>
</dbReference>
<dbReference type="Proteomes" id="UP000295310">
    <property type="component" value="Unassembled WGS sequence"/>
</dbReference>
<gene>
    <name evidence="3" type="ORF">ERX27_10155</name>
</gene>
<dbReference type="InterPro" id="IPR006684">
    <property type="entry name" value="YbgC/YbaW"/>
</dbReference>
<dbReference type="PANTHER" id="PTHR31793:SF27">
    <property type="entry name" value="NOVEL THIOESTERASE SUPERFAMILY DOMAIN AND SAPOSIN A-TYPE DOMAIN CONTAINING PROTEIN (0610012H03RIK)"/>
    <property type="match status" value="1"/>
</dbReference>
<dbReference type="GO" id="GO:0047617">
    <property type="term" value="F:fatty acyl-CoA hydrolase activity"/>
    <property type="evidence" value="ECO:0007669"/>
    <property type="project" value="TreeGrafter"/>
</dbReference>
<reference evidence="3 4" key="1">
    <citation type="submission" date="2019-01" db="EMBL/GenBank/DDBJ databases">
        <title>Draft genome sequences of the type strains of six Macrococcus species.</title>
        <authorList>
            <person name="Mazhar S."/>
            <person name="Altermann E."/>
            <person name="Hill C."/>
            <person name="Mcauliffe O."/>
        </authorList>
    </citation>
    <scope>NUCLEOTIDE SEQUENCE [LARGE SCALE GENOMIC DNA]</scope>
    <source>
        <strain evidence="3 4">CCM4811</strain>
    </source>
</reference>
<keyword evidence="2" id="KW-0378">Hydrolase</keyword>
<dbReference type="PIRSF" id="PIRSF003230">
    <property type="entry name" value="YbgC"/>
    <property type="match status" value="1"/>
</dbReference>
<dbReference type="Gene3D" id="3.10.129.10">
    <property type="entry name" value="Hotdog Thioesterase"/>
    <property type="match status" value="1"/>
</dbReference>
<protein>
    <submittedName>
        <fullName evidence="3">Acyl-CoA thioesterase</fullName>
    </submittedName>
</protein>
<evidence type="ECO:0000313" key="3">
    <source>
        <dbReference type="EMBL" id="TDL94118.1"/>
    </source>
</evidence>
<dbReference type="InterPro" id="IPR050563">
    <property type="entry name" value="4-hydroxybenzoyl-CoA_TE"/>
</dbReference>
<accession>A0A4R6BAZ1</accession>
<dbReference type="PANTHER" id="PTHR31793">
    <property type="entry name" value="4-HYDROXYBENZOYL-COA THIOESTERASE FAMILY MEMBER"/>
    <property type="match status" value="1"/>
</dbReference>
<evidence type="ECO:0000313" key="4">
    <source>
        <dbReference type="Proteomes" id="UP000295310"/>
    </source>
</evidence>
<comment type="similarity">
    <text evidence="1">Belongs to the 4-hydroxybenzoyl-CoA thioesterase family.</text>
</comment>
<dbReference type="Pfam" id="PF13279">
    <property type="entry name" value="4HBT_2"/>
    <property type="match status" value="1"/>
</dbReference>
<evidence type="ECO:0000256" key="1">
    <source>
        <dbReference type="ARBA" id="ARBA00005953"/>
    </source>
</evidence>
<dbReference type="OrthoDB" id="9800856at2"/>
<dbReference type="InterPro" id="IPR029069">
    <property type="entry name" value="HotDog_dom_sf"/>
</dbReference>
<sequence>MFITETEIAVRYAETDKMGVVYHANYLIWCEVARTDFIEKAGFKYADMEAEGIISPVININLNYKQSVTYPEKVIVRSWIESYSKLRTVYGYEILNASGAVVADGTSTHVLLKKGSDRPIRLDRHFPEWHEKYMELYEQ</sequence>
<organism evidence="3 4">
    <name type="scientific">Macrococcus brunensis</name>
    <dbReference type="NCBI Taxonomy" id="198483"/>
    <lineage>
        <taxon>Bacteria</taxon>
        <taxon>Bacillati</taxon>
        <taxon>Bacillota</taxon>
        <taxon>Bacilli</taxon>
        <taxon>Bacillales</taxon>
        <taxon>Staphylococcaceae</taxon>
        <taxon>Macrococcus</taxon>
    </lineage>
</organism>
<proteinExistence type="inferred from homology"/>
<evidence type="ECO:0000256" key="2">
    <source>
        <dbReference type="ARBA" id="ARBA00022801"/>
    </source>
</evidence>
<keyword evidence="4" id="KW-1185">Reference proteome</keyword>
<dbReference type="RefSeq" id="WP_133432715.1">
    <property type="nucleotide sequence ID" value="NZ_SCWA01000023.1"/>
</dbReference>
<comment type="caution">
    <text evidence="3">The sequence shown here is derived from an EMBL/GenBank/DDBJ whole genome shotgun (WGS) entry which is preliminary data.</text>
</comment>